<reference evidence="2 3" key="1">
    <citation type="submission" date="2024-01" db="EMBL/GenBank/DDBJ databases">
        <title>The genomes of 5 underutilized Papilionoideae crops provide insights into root nodulation and disease resistanc.</title>
        <authorList>
            <person name="Jiang F."/>
        </authorList>
    </citation>
    <scope>NUCLEOTIDE SEQUENCE [LARGE SCALE GENOMIC DNA]</scope>
    <source>
        <strain evidence="2">JINMINGXINNONG_FW02</strain>
        <tissue evidence="2">Leaves</tissue>
    </source>
</reference>
<dbReference type="Proteomes" id="UP001374584">
    <property type="component" value="Unassembled WGS sequence"/>
</dbReference>
<dbReference type="PANTHER" id="PTHR33731:SF17">
    <property type="entry name" value="ORGAN-SPECIFIC PROTEIN P4-LIKE"/>
    <property type="match status" value="1"/>
</dbReference>
<protein>
    <recommendedName>
        <fullName evidence="4">Organ specific protein</fullName>
    </recommendedName>
</protein>
<comment type="caution">
    <text evidence="2">The sequence shown here is derived from an EMBL/GenBank/DDBJ whole genome shotgun (WGS) entry which is preliminary data.</text>
</comment>
<dbReference type="InterPro" id="IPR024489">
    <property type="entry name" value="Organ_specific_prot"/>
</dbReference>
<dbReference type="EMBL" id="JAYMYR010000009">
    <property type="protein sequence ID" value="KAK7341499.1"/>
    <property type="molecule type" value="Genomic_DNA"/>
</dbReference>
<evidence type="ECO:0000313" key="3">
    <source>
        <dbReference type="Proteomes" id="UP001374584"/>
    </source>
</evidence>
<gene>
    <name evidence="2" type="ORF">VNO80_24430</name>
</gene>
<dbReference type="Pfam" id="PF10950">
    <property type="entry name" value="Organ_specific"/>
    <property type="match status" value="1"/>
</dbReference>
<sequence>MAARLLILHGSKMTVSVYWSFLAYKKDAQSLKIAFINLMRTPYVSKKMKSYFAFFLIFSLLLVVNLSYARKDMGDYWKNMMNGQPMPEAIKDLLVQDPQVSDTVKDHFIRDFDIRPNVILYHTHIPPNKRKQHAMAKKIEEFHGTGRHA</sequence>
<keyword evidence="1" id="KW-1133">Transmembrane helix</keyword>
<dbReference type="AlphaFoldDB" id="A0AAN9LVZ9"/>
<evidence type="ECO:0000256" key="1">
    <source>
        <dbReference type="SAM" id="Phobius"/>
    </source>
</evidence>
<accession>A0AAN9LVZ9</accession>
<keyword evidence="1" id="KW-0472">Membrane</keyword>
<proteinExistence type="predicted"/>
<dbReference type="PANTHER" id="PTHR33731">
    <property type="entry name" value="PROTEIN, PUTATIVE-RELATED"/>
    <property type="match status" value="1"/>
</dbReference>
<feature type="transmembrane region" description="Helical" evidence="1">
    <location>
        <begin position="51"/>
        <end position="69"/>
    </location>
</feature>
<name>A0AAN9LVZ9_PHACN</name>
<evidence type="ECO:0008006" key="4">
    <source>
        <dbReference type="Google" id="ProtNLM"/>
    </source>
</evidence>
<evidence type="ECO:0000313" key="2">
    <source>
        <dbReference type="EMBL" id="KAK7341499.1"/>
    </source>
</evidence>
<keyword evidence="1" id="KW-0812">Transmembrane</keyword>
<organism evidence="2 3">
    <name type="scientific">Phaseolus coccineus</name>
    <name type="common">Scarlet runner bean</name>
    <name type="synonym">Phaseolus multiflorus</name>
    <dbReference type="NCBI Taxonomy" id="3886"/>
    <lineage>
        <taxon>Eukaryota</taxon>
        <taxon>Viridiplantae</taxon>
        <taxon>Streptophyta</taxon>
        <taxon>Embryophyta</taxon>
        <taxon>Tracheophyta</taxon>
        <taxon>Spermatophyta</taxon>
        <taxon>Magnoliopsida</taxon>
        <taxon>eudicotyledons</taxon>
        <taxon>Gunneridae</taxon>
        <taxon>Pentapetalae</taxon>
        <taxon>rosids</taxon>
        <taxon>fabids</taxon>
        <taxon>Fabales</taxon>
        <taxon>Fabaceae</taxon>
        <taxon>Papilionoideae</taxon>
        <taxon>50 kb inversion clade</taxon>
        <taxon>NPAAA clade</taxon>
        <taxon>indigoferoid/millettioid clade</taxon>
        <taxon>Phaseoleae</taxon>
        <taxon>Phaseolus</taxon>
    </lineage>
</organism>
<keyword evidence="3" id="KW-1185">Reference proteome</keyword>